<feature type="compositionally biased region" description="Basic and acidic residues" evidence="5">
    <location>
        <begin position="265"/>
        <end position="274"/>
    </location>
</feature>
<dbReference type="Gene3D" id="1.10.10.10">
    <property type="entry name" value="Winged helix-like DNA-binding domain superfamily/Winged helix DNA-binding domain"/>
    <property type="match status" value="1"/>
</dbReference>
<keyword evidence="4" id="KW-0804">Transcription</keyword>
<dbReference type="AlphaFoldDB" id="A0A285E5N4"/>
<dbReference type="Pfam" id="PF03861">
    <property type="entry name" value="ANTAR"/>
    <property type="match status" value="1"/>
</dbReference>
<dbReference type="InterPro" id="IPR003018">
    <property type="entry name" value="GAF"/>
</dbReference>
<dbReference type="SUPFAM" id="SSF55781">
    <property type="entry name" value="GAF domain-like"/>
    <property type="match status" value="1"/>
</dbReference>
<organism evidence="7 8">
    <name type="scientific">Geodermatophilus sabuli</name>
    <dbReference type="NCBI Taxonomy" id="1564158"/>
    <lineage>
        <taxon>Bacteria</taxon>
        <taxon>Bacillati</taxon>
        <taxon>Actinomycetota</taxon>
        <taxon>Actinomycetes</taxon>
        <taxon>Geodermatophilales</taxon>
        <taxon>Geodermatophilaceae</taxon>
        <taxon>Geodermatophilus</taxon>
    </lineage>
</organism>
<dbReference type="GO" id="GO:0016301">
    <property type="term" value="F:kinase activity"/>
    <property type="evidence" value="ECO:0007669"/>
    <property type="project" value="UniProtKB-KW"/>
</dbReference>
<keyword evidence="8" id="KW-1185">Reference proteome</keyword>
<evidence type="ECO:0000256" key="2">
    <source>
        <dbReference type="ARBA" id="ARBA00022777"/>
    </source>
</evidence>
<evidence type="ECO:0000256" key="5">
    <source>
        <dbReference type="SAM" id="MobiDB-lite"/>
    </source>
</evidence>
<sequence>MVRRDALARRLAEAARSLQGQTSPRQVLDGVVDLARSMVPGADEATITMVGKDRHCYSAAATSALASDFDVLQDETGEGPCLDAIWQQETVRVDDLANDPRWPVLGPRAAERGVGSMLCLQLFVHRDTLGALDLLARATSAFTDESEHVGLLLASHAAIAAADAHHFENVTSALVNRDVIGQAKGILMERFKITSDQAFAVLAKVSQDTNRKVSAVAEDLARTGVWIPDLRAGPDRQDTPWGYPAGGALPREGDPDPPAPSGCTDRGRQPGEPR</sequence>
<dbReference type="SMART" id="SM00065">
    <property type="entry name" value="GAF"/>
    <property type="match status" value="1"/>
</dbReference>
<keyword evidence="2" id="KW-0418">Kinase</keyword>
<dbReference type="InterPro" id="IPR036388">
    <property type="entry name" value="WH-like_DNA-bd_sf"/>
</dbReference>
<dbReference type="EMBL" id="OBDO01000001">
    <property type="protein sequence ID" value="SNX94408.1"/>
    <property type="molecule type" value="Genomic_DNA"/>
</dbReference>
<dbReference type="Gene3D" id="3.30.450.40">
    <property type="match status" value="1"/>
</dbReference>
<evidence type="ECO:0000259" key="6">
    <source>
        <dbReference type="PROSITE" id="PS50921"/>
    </source>
</evidence>
<dbReference type="Pfam" id="PF13185">
    <property type="entry name" value="GAF_2"/>
    <property type="match status" value="1"/>
</dbReference>
<evidence type="ECO:0000256" key="3">
    <source>
        <dbReference type="ARBA" id="ARBA00023015"/>
    </source>
</evidence>
<evidence type="ECO:0000313" key="8">
    <source>
        <dbReference type="Proteomes" id="UP000219514"/>
    </source>
</evidence>
<dbReference type="InterPro" id="IPR011006">
    <property type="entry name" value="CheY-like_superfamily"/>
</dbReference>
<dbReference type="GO" id="GO:0003723">
    <property type="term" value="F:RNA binding"/>
    <property type="evidence" value="ECO:0007669"/>
    <property type="project" value="InterPro"/>
</dbReference>
<proteinExistence type="predicted"/>
<feature type="region of interest" description="Disordered" evidence="5">
    <location>
        <begin position="229"/>
        <end position="274"/>
    </location>
</feature>
<feature type="domain" description="ANTAR" evidence="6">
    <location>
        <begin position="160"/>
        <end position="221"/>
    </location>
</feature>
<keyword evidence="3" id="KW-0805">Transcription regulation</keyword>
<protein>
    <submittedName>
        <fullName evidence="7">Response regulator receiver and ANTAR domain protein</fullName>
    </submittedName>
</protein>
<dbReference type="Proteomes" id="UP000219514">
    <property type="component" value="Unassembled WGS sequence"/>
</dbReference>
<dbReference type="PROSITE" id="PS50921">
    <property type="entry name" value="ANTAR"/>
    <property type="match status" value="1"/>
</dbReference>
<dbReference type="RefSeq" id="WP_221200600.1">
    <property type="nucleotide sequence ID" value="NZ_JACHXB010000001.1"/>
</dbReference>
<evidence type="ECO:0000256" key="4">
    <source>
        <dbReference type="ARBA" id="ARBA00023163"/>
    </source>
</evidence>
<gene>
    <name evidence="7" type="ORF">SAMN06893097_101200</name>
</gene>
<accession>A0A285E5N4</accession>
<dbReference type="SUPFAM" id="SSF52172">
    <property type="entry name" value="CheY-like"/>
    <property type="match status" value="1"/>
</dbReference>
<dbReference type="InterPro" id="IPR029016">
    <property type="entry name" value="GAF-like_dom_sf"/>
</dbReference>
<evidence type="ECO:0000256" key="1">
    <source>
        <dbReference type="ARBA" id="ARBA00022679"/>
    </source>
</evidence>
<dbReference type="SMART" id="SM01012">
    <property type="entry name" value="ANTAR"/>
    <property type="match status" value="1"/>
</dbReference>
<name>A0A285E5N4_9ACTN</name>
<keyword evidence="1" id="KW-0808">Transferase</keyword>
<dbReference type="InterPro" id="IPR005561">
    <property type="entry name" value="ANTAR"/>
</dbReference>
<reference evidence="7 8" key="1">
    <citation type="submission" date="2017-09" db="EMBL/GenBank/DDBJ databases">
        <authorList>
            <person name="Ehlers B."/>
            <person name="Leendertz F.H."/>
        </authorList>
    </citation>
    <scope>NUCLEOTIDE SEQUENCE [LARGE SCALE GENOMIC DNA]</scope>
    <source>
        <strain evidence="7 8">DSM 46844</strain>
    </source>
</reference>
<evidence type="ECO:0000313" key="7">
    <source>
        <dbReference type="EMBL" id="SNX94408.1"/>
    </source>
</evidence>